<sequence>MPVTVTVTGPPGPMQGDRIKLRLRHPWIQTGALIWCAIVYEATAGLQNVLSENKSVQVPILSQPEDETSHLSLLLLEFEPLPLGSVKARGWLQDQLELMADGLPRHEHDFYRIVKDNPWLGGDQDHSARLIAPTGRRMAGPRDQPVHAKLLGTVPDADGLDPTGRSRGRDRSPDAHLRLHPPVHRPDALRITPRANDTISIYHGALLYAIPITYNLTSSRVPGYDSAPPNVLNRDLVPISLWAYAIDPSTLRFTGMEDENESGLQNPVWTLGAPTSVRARVCEIDWPMVDGYAANPPLKGERRCVGRPFHLDLVPYGSAKLHMAELPVMSLGG</sequence>
<name>A0A317VIC7_9EURO</name>
<evidence type="ECO:0000313" key="3">
    <source>
        <dbReference type="Proteomes" id="UP000247233"/>
    </source>
</evidence>
<evidence type="ECO:0000313" key="2">
    <source>
        <dbReference type="EMBL" id="PWY72937.1"/>
    </source>
</evidence>
<protein>
    <submittedName>
        <fullName evidence="2">Uncharacterized protein</fullName>
    </submittedName>
</protein>
<dbReference type="STRING" id="1448321.A0A317VIC7"/>
<gene>
    <name evidence="2" type="ORF">BO70DRAFT_431548</name>
</gene>
<evidence type="ECO:0000256" key="1">
    <source>
        <dbReference type="SAM" id="MobiDB-lite"/>
    </source>
</evidence>
<feature type="region of interest" description="Disordered" evidence="1">
    <location>
        <begin position="152"/>
        <end position="181"/>
    </location>
</feature>
<organism evidence="2 3">
    <name type="scientific">Aspergillus heteromorphus CBS 117.55</name>
    <dbReference type="NCBI Taxonomy" id="1448321"/>
    <lineage>
        <taxon>Eukaryota</taxon>
        <taxon>Fungi</taxon>
        <taxon>Dikarya</taxon>
        <taxon>Ascomycota</taxon>
        <taxon>Pezizomycotina</taxon>
        <taxon>Eurotiomycetes</taxon>
        <taxon>Eurotiomycetidae</taxon>
        <taxon>Eurotiales</taxon>
        <taxon>Aspergillaceae</taxon>
        <taxon>Aspergillus</taxon>
        <taxon>Aspergillus subgen. Circumdati</taxon>
    </lineage>
</organism>
<feature type="compositionally biased region" description="Basic and acidic residues" evidence="1">
    <location>
        <begin position="167"/>
        <end position="177"/>
    </location>
</feature>
<dbReference type="OrthoDB" id="5358475at2759"/>
<accession>A0A317VIC7</accession>
<dbReference type="AlphaFoldDB" id="A0A317VIC7"/>
<comment type="caution">
    <text evidence="2">The sequence shown here is derived from an EMBL/GenBank/DDBJ whole genome shotgun (WGS) entry which is preliminary data.</text>
</comment>
<dbReference type="EMBL" id="MSFL01000025">
    <property type="protein sequence ID" value="PWY72937.1"/>
    <property type="molecule type" value="Genomic_DNA"/>
</dbReference>
<dbReference type="Proteomes" id="UP000247233">
    <property type="component" value="Unassembled WGS sequence"/>
</dbReference>
<proteinExistence type="predicted"/>
<keyword evidence="3" id="KW-1185">Reference proteome</keyword>
<dbReference type="VEuPathDB" id="FungiDB:BO70DRAFT_431548"/>
<reference evidence="2 3" key="1">
    <citation type="submission" date="2016-12" db="EMBL/GenBank/DDBJ databases">
        <title>The genomes of Aspergillus section Nigri reveals drivers in fungal speciation.</title>
        <authorList>
            <consortium name="DOE Joint Genome Institute"/>
            <person name="Vesth T.C."/>
            <person name="Nybo J."/>
            <person name="Theobald S."/>
            <person name="Brandl J."/>
            <person name="Frisvad J.C."/>
            <person name="Nielsen K.F."/>
            <person name="Lyhne E.K."/>
            <person name="Kogle M.E."/>
            <person name="Kuo A."/>
            <person name="Riley R."/>
            <person name="Clum A."/>
            <person name="Nolan M."/>
            <person name="Lipzen A."/>
            <person name="Salamov A."/>
            <person name="Henrissat B."/>
            <person name="Wiebenga A."/>
            <person name="De Vries R.P."/>
            <person name="Grigoriev I.V."/>
            <person name="Mortensen U.H."/>
            <person name="Andersen M.R."/>
            <person name="Baker S.E."/>
        </authorList>
    </citation>
    <scope>NUCLEOTIDE SEQUENCE [LARGE SCALE GENOMIC DNA]</scope>
    <source>
        <strain evidence="2 3">CBS 117.55</strain>
    </source>
</reference>
<dbReference type="RefSeq" id="XP_025396591.1">
    <property type="nucleotide sequence ID" value="XM_025548251.1"/>
</dbReference>
<dbReference type="GeneID" id="37070488"/>